<dbReference type="PATRIC" id="fig|28092.6.peg.2972"/>
<dbReference type="STRING" id="28092.WM40_12640"/>
<comment type="caution">
    <text evidence="2">The sequence shown here is derived from an EMBL/GenBank/DDBJ whole genome shotgun (WGS) entry which is preliminary data.</text>
</comment>
<proteinExistence type="predicted"/>
<evidence type="ECO:0000256" key="1">
    <source>
        <dbReference type="SAM" id="MobiDB-lite"/>
    </source>
</evidence>
<name>A0A0F5JZL8_9BURK</name>
<gene>
    <name evidence="2" type="ORF">WM40_12640</name>
</gene>
<keyword evidence="3" id="KW-1185">Reference proteome</keyword>
<dbReference type="Proteomes" id="UP000033618">
    <property type="component" value="Unassembled WGS sequence"/>
</dbReference>
<dbReference type="AlphaFoldDB" id="A0A0F5JZL8"/>
<sequence length="64" mass="7331">MRDAHRREWLKSRDLSPLTEANRDLSLSRPLHGMPPPASGNDPFRSQYSLQNAFALCEPQCVHE</sequence>
<organism evidence="2 3">
    <name type="scientific">Robbsia andropogonis</name>
    <dbReference type="NCBI Taxonomy" id="28092"/>
    <lineage>
        <taxon>Bacteria</taxon>
        <taxon>Pseudomonadati</taxon>
        <taxon>Pseudomonadota</taxon>
        <taxon>Betaproteobacteria</taxon>
        <taxon>Burkholderiales</taxon>
        <taxon>Burkholderiaceae</taxon>
        <taxon>Robbsia</taxon>
    </lineage>
</organism>
<evidence type="ECO:0000313" key="3">
    <source>
        <dbReference type="Proteomes" id="UP000033618"/>
    </source>
</evidence>
<feature type="region of interest" description="Disordered" evidence="1">
    <location>
        <begin position="20"/>
        <end position="45"/>
    </location>
</feature>
<evidence type="ECO:0000313" key="2">
    <source>
        <dbReference type="EMBL" id="KKB63331.1"/>
    </source>
</evidence>
<reference evidence="2 3" key="1">
    <citation type="submission" date="2015-03" db="EMBL/GenBank/DDBJ databases">
        <title>Draft Genome Sequence of Burkholderia andropogonis type strain ICMP2807, isolated from Sorghum bicolor.</title>
        <authorList>
            <person name="Lopes-Santos L."/>
            <person name="Castro D.B."/>
            <person name="Ottoboni L.M."/>
            <person name="Park D."/>
            <person name="Weirc B.S."/>
            <person name="Destefano S.A."/>
        </authorList>
    </citation>
    <scope>NUCLEOTIDE SEQUENCE [LARGE SCALE GENOMIC DNA]</scope>
    <source>
        <strain evidence="2 3">ICMP2807</strain>
    </source>
</reference>
<protein>
    <submittedName>
        <fullName evidence="2">Uncharacterized protein</fullName>
    </submittedName>
</protein>
<dbReference type="EMBL" id="LAQU01000011">
    <property type="protein sequence ID" value="KKB63331.1"/>
    <property type="molecule type" value="Genomic_DNA"/>
</dbReference>
<accession>A0A0F5JZL8</accession>